<comment type="function">
    <text evidence="1">Site-specific tyrosine recombinase, which acts by catalyzing the cutting and rejoining of the recombining DNA molecules.</text>
</comment>
<dbReference type="Gene3D" id="1.10.443.10">
    <property type="entry name" value="Intergrase catalytic core"/>
    <property type="match status" value="1"/>
</dbReference>
<dbReference type="STRING" id="341036.SAMN05660649_03770"/>
<dbReference type="CDD" id="cd00397">
    <property type="entry name" value="DNA_BRE_C"/>
    <property type="match status" value="1"/>
</dbReference>
<dbReference type="GO" id="GO:0015074">
    <property type="term" value="P:DNA integration"/>
    <property type="evidence" value="ECO:0007669"/>
    <property type="project" value="UniProtKB-KW"/>
</dbReference>
<dbReference type="Proteomes" id="UP000199337">
    <property type="component" value="Unassembled WGS sequence"/>
</dbReference>
<evidence type="ECO:0000259" key="8">
    <source>
        <dbReference type="PROSITE" id="PS51900"/>
    </source>
</evidence>
<gene>
    <name evidence="9" type="ORF">SAMN05660649_03770</name>
</gene>
<name>A0A1I2X1V2_9FIRM</name>
<feature type="domain" description="Tyr recombinase" evidence="7">
    <location>
        <begin position="109"/>
        <end position="279"/>
    </location>
</feature>
<dbReference type="SUPFAM" id="SSF56349">
    <property type="entry name" value="DNA breaking-rejoining enzymes"/>
    <property type="match status" value="1"/>
</dbReference>
<evidence type="ECO:0000259" key="7">
    <source>
        <dbReference type="PROSITE" id="PS51898"/>
    </source>
</evidence>
<dbReference type="InterPro" id="IPR050090">
    <property type="entry name" value="Tyrosine_recombinase_XerCD"/>
</dbReference>
<evidence type="ECO:0000313" key="9">
    <source>
        <dbReference type="EMBL" id="SFH07503.1"/>
    </source>
</evidence>
<dbReference type="InterPro" id="IPR013762">
    <property type="entry name" value="Integrase-like_cat_sf"/>
</dbReference>
<comment type="similarity">
    <text evidence="2">Belongs to the 'phage' integrase family.</text>
</comment>
<dbReference type="InterPro" id="IPR010998">
    <property type="entry name" value="Integrase_recombinase_N"/>
</dbReference>
<evidence type="ECO:0000256" key="5">
    <source>
        <dbReference type="ARBA" id="ARBA00023172"/>
    </source>
</evidence>
<dbReference type="PANTHER" id="PTHR30349:SF41">
    <property type="entry name" value="INTEGRASE_RECOMBINASE PROTEIN MJ0367-RELATED"/>
    <property type="match status" value="1"/>
</dbReference>
<dbReference type="GO" id="GO:0006310">
    <property type="term" value="P:DNA recombination"/>
    <property type="evidence" value="ECO:0007669"/>
    <property type="project" value="UniProtKB-KW"/>
</dbReference>
<feature type="domain" description="Core-binding (CB)" evidence="8">
    <location>
        <begin position="3"/>
        <end position="87"/>
    </location>
</feature>
<accession>A0A1I2X1V2</accession>
<dbReference type="PANTHER" id="PTHR30349">
    <property type="entry name" value="PHAGE INTEGRASE-RELATED"/>
    <property type="match status" value="1"/>
</dbReference>
<protein>
    <submittedName>
        <fullName evidence="9">Integrase/recombinase XerC</fullName>
    </submittedName>
</protein>
<dbReference type="Pfam" id="PF02899">
    <property type="entry name" value="Phage_int_SAM_1"/>
    <property type="match status" value="1"/>
</dbReference>
<keyword evidence="5" id="KW-0233">DNA recombination</keyword>
<evidence type="ECO:0000256" key="3">
    <source>
        <dbReference type="ARBA" id="ARBA00022908"/>
    </source>
</evidence>
<dbReference type="PROSITE" id="PS51900">
    <property type="entry name" value="CB"/>
    <property type="match status" value="1"/>
</dbReference>
<dbReference type="AlphaFoldDB" id="A0A1I2X1V2"/>
<dbReference type="Pfam" id="PF00589">
    <property type="entry name" value="Phage_integrase"/>
    <property type="match status" value="1"/>
</dbReference>
<evidence type="ECO:0000256" key="1">
    <source>
        <dbReference type="ARBA" id="ARBA00003283"/>
    </source>
</evidence>
<sequence length="296" mass="34352">MESQLREEINKYITDLKMQGSSMQTIKSYIYYLKKFASFMESNNMDFLTFTPSQARLYRNYIIETGLQPRTTNKAISTLKGFYNFLIEEGKIIGNPIITRRLRVKEGQALPRFMTARELEVFTDWLTTIPDQVAMGFRTMLATGMRLSEVIDMKCSDLIRLENSAYIIRVRHGKGNKERYVPVMDADVARRLAELKKERPTEAPLIKVSSNQYGIWSQKCKNQTGIDFYPHRCRHTVGTQLLQKGVDLDKVQEVLGHEYISTTRRYAKTAQEAILELAAKADMVKESVALYRFWLR</sequence>
<keyword evidence="10" id="KW-1185">Reference proteome</keyword>
<proteinExistence type="inferred from homology"/>
<keyword evidence="3" id="KW-0229">DNA integration</keyword>
<organism evidence="9 10">
    <name type="scientific">Desulfotruncus arcticus DSM 17038</name>
    <dbReference type="NCBI Taxonomy" id="1121424"/>
    <lineage>
        <taxon>Bacteria</taxon>
        <taxon>Bacillati</taxon>
        <taxon>Bacillota</taxon>
        <taxon>Clostridia</taxon>
        <taxon>Eubacteriales</taxon>
        <taxon>Desulfallaceae</taxon>
        <taxon>Desulfotruncus</taxon>
    </lineage>
</organism>
<evidence type="ECO:0000256" key="4">
    <source>
        <dbReference type="ARBA" id="ARBA00023125"/>
    </source>
</evidence>
<keyword evidence="4 6" id="KW-0238">DNA-binding</keyword>
<dbReference type="InterPro" id="IPR002104">
    <property type="entry name" value="Integrase_catalytic"/>
</dbReference>
<dbReference type="EMBL" id="FOOX01000015">
    <property type="protein sequence ID" value="SFH07503.1"/>
    <property type="molecule type" value="Genomic_DNA"/>
</dbReference>
<dbReference type="InterPro" id="IPR011010">
    <property type="entry name" value="DNA_brk_join_enz"/>
</dbReference>
<dbReference type="InterPro" id="IPR004107">
    <property type="entry name" value="Integrase_SAM-like_N"/>
</dbReference>
<dbReference type="PROSITE" id="PS51898">
    <property type="entry name" value="TYR_RECOMBINASE"/>
    <property type="match status" value="1"/>
</dbReference>
<evidence type="ECO:0000256" key="6">
    <source>
        <dbReference type="PROSITE-ProRule" id="PRU01248"/>
    </source>
</evidence>
<dbReference type="InterPro" id="IPR044068">
    <property type="entry name" value="CB"/>
</dbReference>
<dbReference type="GO" id="GO:0003677">
    <property type="term" value="F:DNA binding"/>
    <property type="evidence" value="ECO:0007669"/>
    <property type="project" value="UniProtKB-UniRule"/>
</dbReference>
<reference evidence="10" key="1">
    <citation type="submission" date="2016-10" db="EMBL/GenBank/DDBJ databases">
        <authorList>
            <person name="Varghese N."/>
            <person name="Submissions S."/>
        </authorList>
    </citation>
    <scope>NUCLEOTIDE SEQUENCE [LARGE SCALE GENOMIC DNA]</scope>
    <source>
        <strain evidence="10">DSM 17038</strain>
    </source>
</reference>
<dbReference type="Gene3D" id="1.10.150.130">
    <property type="match status" value="1"/>
</dbReference>
<evidence type="ECO:0000256" key="2">
    <source>
        <dbReference type="ARBA" id="ARBA00008857"/>
    </source>
</evidence>
<dbReference type="RefSeq" id="WP_165613604.1">
    <property type="nucleotide sequence ID" value="NZ_FOOX01000015.1"/>
</dbReference>
<evidence type="ECO:0000313" key="10">
    <source>
        <dbReference type="Proteomes" id="UP000199337"/>
    </source>
</evidence>